<comment type="caution">
    <text evidence="1">The sequence shown here is derived from an EMBL/GenBank/DDBJ whole genome shotgun (WGS) entry which is preliminary data.</text>
</comment>
<protein>
    <submittedName>
        <fullName evidence="1">Uncharacterized protein</fullName>
    </submittedName>
</protein>
<dbReference type="EMBL" id="BPVZ01000041">
    <property type="protein sequence ID" value="GKV14542.1"/>
    <property type="molecule type" value="Genomic_DNA"/>
</dbReference>
<reference evidence="1 2" key="1">
    <citation type="journal article" date="2021" name="Commun. Biol.">
        <title>The genome of Shorea leprosula (Dipterocarpaceae) highlights the ecological relevance of drought in aseasonal tropical rainforests.</title>
        <authorList>
            <person name="Ng K.K.S."/>
            <person name="Kobayashi M.J."/>
            <person name="Fawcett J.A."/>
            <person name="Hatakeyama M."/>
            <person name="Paape T."/>
            <person name="Ng C.H."/>
            <person name="Ang C.C."/>
            <person name="Tnah L.H."/>
            <person name="Lee C.T."/>
            <person name="Nishiyama T."/>
            <person name="Sese J."/>
            <person name="O'Brien M.J."/>
            <person name="Copetti D."/>
            <person name="Mohd Noor M.I."/>
            <person name="Ong R.C."/>
            <person name="Putra M."/>
            <person name="Sireger I.Z."/>
            <person name="Indrioko S."/>
            <person name="Kosugi Y."/>
            <person name="Izuno A."/>
            <person name="Isagi Y."/>
            <person name="Lee S.L."/>
            <person name="Shimizu K.K."/>
        </authorList>
    </citation>
    <scope>NUCLEOTIDE SEQUENCE [LARGE SCALE GENOMIC DNA]</scope>
    <source>
        <strain evidence="1">214</strain>
    </source>
</reference>
<dbReference type="AlphaFoldDB" id="A0AAV5JT97"/>
<proteinExistence type="predicted"/>
<accession>A0AAV5JT97</accession>
<sequence>MSLVILRKIYNSDILDKVIELELNFFLHGPLLQYIVCLY</sequence>
<evidence type="ECO:0000313" key="2">
    <source>
        <dbReference type="Proteomes" id="UP001054252"/>
    </source>
</evidence>
<organism evidence="1 2">
    <name type="scientific">Rubroshorea leprosula</name>
    <dbReference type="NCBI Taxonomy" id="152421"/>
    <lineage>
        <taxon>Eukaryota</taxon>
        <taxon>Viridiplantae</taxon>
        <taxon>Streptophyta</taxon>
        <taxon>Embryophyta</taxon>
        <taxon>Tracheophyta</taxon>
        <taxon>Spermatophyta</taxon>
        <taxon>Magnoliopsida</taxon>
        <taxon>eudicotyledons</taxon>
        <taxon>Gunneridae</taxon>
        <taxon>Pentapetalae</taxon>
        <taxon>rosids</taxon>
        <taxon>malvids</taxon>
        <taxon>Malvales</taxon>
        <taxon>Dipterocarpaceae</taxon>
        <taxon>Rubroshorea</taxon>
    </lineage>
</organism>
<dbReference type="Proteomes" id="UP001054252">
    <property type="component" value="Unassembled WGS sequence"/>
</dbReference>
<gene>
    <name evidence="1" type="ORF">SLEP1_g25401</name>
</gene>
<keyword evidence="2" id="KW-1185">Reference proteome</keyword>
<evidence type="ECO:0000313" key="1">
    <source>
        <dbReference type="EMBL" id="GKV14542.1"/>
    </source>
</evidence>
<name>A0AAV5JT97_9ROSI</name>